<organism evidence="2 3">
    <name type="scientific">Paraphoma chrysanthemicola</name>
    <dbReference type="NCBI Taxonomy" id="798071"/>
    <lineage>
        <taxon>Eukaryota</taxon>
        <taxon>Fungi</taxon>
        <taxon>Dikarya</taxon>
        <taxon>Ascomycota</taxon>
        <taxon>Pezizomycotina</taxon>
        <taxon>Dothideomycetes</taxon>
        <taxon>Pleosporomycetidae</taxon>
        <taxon>Pleosporales</taxon>
        <taxon>Pleosporineae</taxon>
        <taxon>Phaeosphaeriaceae</taxon>
        <taxon>Paraphoma</taxon>
    </lineage>
</organism>
<evidence type="ECO:0000313" key="3">
    <source>
        <dbReference type="Proteomes" id="UP000813461"/>
    </source>
</evidence>
<proteinExistence type="predicted"/>
<gene>
    <name evidence="2" type="ORF">FB567DRAFT_518617</name>
</gene>
<dbReference type="InterPro" id="IPR010730">
    <property type="entry name" value="HET"/>
</dbReference>
<sequence length="732" mass="84669">MSDVWGGLMLLSQRRSSDPSCIASAARIRRLYSGSDHREHFGPKATSEAAVAFCPTCLGLFYRPDKALHEIVSTAILRDIAREPVRRCHICFIWKQALSTLHNPKESYEYKSYQATIESASRLILRTDPLTDGHLELIYQSSLYGEQEGTVDGTVAMEFFRSVERSTLPRIQFKSDDGSMQWLSNPISPVLPDHTSDERCFNQLRKWIQTCTKTHKLCREQMLLSGRQKEIPTRLIDICGRLRLVITRLQPENRRFSQYATLTHRWLPDSKALLLRNSIDAFQNELPSSVLTPVFRDTITAARRLHLDYVWIDALCIIQDDAEDWDMEAARMETVYKHAHCNFGATGAAERDLRRTRMPDGTERIHGDGVGLFLSRDSAQYSVVKTPVYRRNHTELYCGFNAELRPSIESDRLMQRGWVFQERLLSPRSIYFGDQIKWECPELLANETFPEGLSHNYFGPYSTWVKGRPQRLIKMFESRRLSFLTYANGVILGDIHRMWLALVQRYSMCVLTYQSDVFPALSGLARAFQRELGDKYLAGLWRKDLIRGLFWTVSRNNESAAKLDNIAPSWSWASVTCYVDFPLETQYASDPKYDLFLVEILDAVTIPASSDPFGAIAFGYIRLAANLRPNQQTYAWGMEDDTWLPGSFDYDLEQYDYGYDSEGKRYCKDTYFLLLDCWTLEPAIRVRGIIVESTGRLSEYRRIGAFDFDVTTREEFWGFDWDDLERWEIILV</sequence>
<dbReference type="EMBL" id="JAGMVJ010000004">
    <property type="protein sequence ID" value="KAH7091426.1"/>
    <property type="molecule type" value="Genomic_DNA"/>
</dbReference>
<dbReference type="PANTHER" id="PTHR33112">
    <property type="entry name" value="DOMAIN PROTEIN, PUTATIVE-RELATED"/>
    <property type="match status" value="1"/>
</dbReference>
<comment type="caution">
    <text evidence="2">The sequence shown here is derived from an EMBL/GenBank/DDBJ whole genome shotgun (WGS) entry which is preliminary data.</text>
</comment>
<dbReference type="AlphaFoldDB" id="A0A8K0RD46"/>
<keyword evidence="3" id="KW-1185">Reference proteome</keyword>
<name>A0A8K0RD46_9PLEO</name>
<accession>A0A8K0RD46</accession>
<dbReference type="PANTHER" id="PTHR33112:SF15">
    <property type="entry name" value="HETEROKARYON INCOMPATIBILITY DOMAIN-CONTAINING PROTEIN"/>
    <property type="match status" value="1"/>
</dbReference>
<dbReference type="Proteomes" id="UP000813461">
    <property type="component" value="Unassembled WGS sequence"/>
</dbReference>
<dbReference type="Pfam" id="PF06985">
    <property type="entry name" value="HET"/>
    <property type="match status" value="1"/>
</dbReference>
<feature type="domain" description="Heterokaryon incompatibility" evidence="1">
    <location>
        <begin position="259"/>
        <end position="422"/>
    </location>
</feature>
<reference evidence="2" key="1">
    <citation type="journal article" date="2021" name="Nat. Commun.">
        <title>Genetic determinants of endophytism in the Arabidopsis root mycobiome.</title>
        <authorList>
            <person name="Mesny F."/>
            <person name="Miyauchi S."/>
            <person name="Thiergart T."/>
            <person name="Pickel B."/>
            <person name="Atanasova L."/>
            <person name="Karlsson M."/>
            <person name="Huettel B."/>
            <person name="Barry K.W."/>
            <person name="Haridas S."/>
            <person name="Chen C."/>
            <person name="Bauer D."/>
            <person name="Andreopoulos W."/>
            <person name="Pangilinan J."/>
            <person name="LaButti K."/>
            <person name="Riley R."/>
            <person name="Lipzen A."/>
            <person name="Clum A."/>
            <person name="Drula E."/>
            <person name="Henrissat B."/>
            <person name="Kohler A."/>
            <person name="Grigoriev I.V."/>
            <person name="Martin F.M."/>
            <person name="Hacquard S."/>
        </authorList>
    </citation>
    <scope>NUCLEOTIDE SEQUENCE</scope>
    <source>
        <strain evidence="2">MPI-SDFR-AT-0120</strain>
    </source>
</reference>
<evidence type="ECO:0000259" key="1">
    <source>
        <dbReference type="Pfam" id="PF06985"/>
    </source>
</evidence>
<evidence type="ECO:0000313" key="2">
    <source>
        <dbReference type="EMBL" id="KAH7091426.1"/>
    </source>
</evidence>
<protein>
    <submittedName>
        <fullName evidence="2">Heterokaryon incompatibility protein-domain-containing protein</fullName>
    </submittedName>
</protein>
<dbReference type="OrthoDB" id="2958217at2759"/>